<accession>Q2RVC9</accession>
<dbReference type="InterPro" id="IPR041413">
    <property type="entry name" value="MLTR_LBD"/>
</dbReference>
<dbReference type="PANTHER" id="PTHR35010">
    <property type="entry name" value="BLL4672 PROTEIN-RELATED"/>
    <property type="match status" value="1"/>
</dbReference>
<dbReference type="Pfam" id="PF17765">
    <property type="entry name" value="MLTR_LBD"/>
    <property type="match status" value="1"/>
</dbReference>
<dbReference type="eggNOG" id="COG1396">
    <property type="taxonomic scope" value="Bacteria"/>
</dbReference>
<dbReference type="Pfam" id="PF13560">
    <property type="entry name" value="HTH_31"/>
    <property type="match status" value="1"/>
</dbReference>
<proteinExistence type="predicted"/>
<name>Q2RVC9_RHORT</name>
<dbReference type="SUPFAM" id="SSF47413">
    <property type="entry name" value="lambda repressor-like DNA-binding domains"/>
    <property type="match status" value="1"/>
</dbReference>
<gene>
    <name evidence="3" type="ordered locus">Rru_A1115</name>
</gene>
<dbReference type="InterPro" id="IPR001387">
    <property type="entry name" value="Cro/C1-type_HTH"/>
</dbReference>
<dbReference type="InterPro" id="IPR010982">
    <property type="entry name" value="Lambda_DNA-bd_dom_sf"/>
</dbReference>
<feature type="compositionally biased region" description="Polar residues" evidence="1">
    <location>
        <begin position="303"/>
        <end position="312"/>
    </location>
</feature>
<protein>
    <submittedName>
        <fullName evidence="3">Transcriptional regulator, XRE family</fullName>
    </submittedName>
</protein>
<dbReference type="Proteomes" id="UP000001929">
    <property type="component" value="Chromosome"/>
</dbReference>
<reference evidence="3 4" key="1">
    <citation type="journal article" date="2011" name="Stand. Genomic Sci.">
        <title>Complete genome sequence of Rhodospirillum rubrum type strain (S1).</title>
        <authorList>
            <person name="Munk A.C."/>
            <person name="Copeland A."/>
            <person name="Lucas S."/>
            <person name="Lapidus A."/>
            <person name="Del Rio T.G."/>
            <person name="Barry K."/>
            <person name="Detter J.C."/>
            <person name="Hammon N."/>
            <person name="Israni S."/>
            <person name="Pitluck S."/>
            <person name="Brettin T."/>
            <person name="Bruce D."/>
            <person name="Han C."/>
            <person name="Tapia R."/>
            <person name="Gilna P."/>
            <person name="Schmutz J."/>
            <person name="Larimer F."/>
            <person name="Land M."/>
            <person name="Kyrpides N.C."/>
            <person name="Mavromatis K."/>
            <person name="Richardson P."/>
            <person name="Rohde M."/>
            <person name="Goker M."/>
            <person name="Klenk H.P."/>
            <person name="Zhang Y."/>
            <person name="Roberts G.P."/>
            <person name="Reslewic S."/>
            <person name="Schwartz D.C."/>
        </authorList>
    </citation>
    <scope>NUCLEOTIDE SEQUENCE [LARGE SCALE GENOMIC DNA]</scope>
    <source>
        <strain evidence="4">ATCC 11170 / ATH 1.1.1 / DSM 467 / LMG 4362 / NCIMB 8255 / S1</strain>
    </source>
</reference>
<dbReference type="SMART" id="SM00530">
    <property type="entry name" value="HTH_XRE"/>
    <property type="match status" value="1"/>
</dbReference>
<evidence type="ECO:0000313" key="3">
    <source>
        <dbReference type="EMBL" id="ABC21916.1"/>
    </source>
</evidence>
<dbReference type="PhylomeDB" id="Q2RVC9"/>
<dbReference type="STRING" id="269796.Rru_A1115"/>
<dbReference type="Gene3D" id="3.30.450.180">
    <property type="match status" value="1"/>
</dbReference>
<dbReference type="EnsemblBacteria" id="ABC21916">
    <property type="protein sequence ID" value="ABC21916"/>
    <property type="gene ID" value="Rru_A1115"/>
</dbReference>
<feature type="region of interest" description="Disordered" evidence="1">
    <location>
        <begin position="279"/>
        <end position="312"/>
    </location>
</feature>
<dbReference type="HOGENOM" id="CLU_057862_2_0_5"/>
<dbReference type="EMBL" id="CP000230">
    <property type="protein sequence ID" value="ABC21916.1"/>
    <property type="molecule type" value="Genomic_DNA"/>
</dbReference>
<keyword evidence="4" id="KW-1185">Reference proteome</keyword>
<dbReference type="KEGG" id="rru:Rru_A1115"/>
<dbReference type="PATRIC" id="fig|269796.9.peg.1174"/>
<dbReference type="RefSeq" id="WP_011388870.1">
    <property type="nucleotide sequence ID" value="NC_007643.1"/>
</dbReference>
<feature type="domain" description="HTH cro/C1-type" evidence="2">
    <location>
        <begin position="19"/>
        <end position="91"/>
    </location>
</feature>
<evidence type="ECO:0000313" key="4">
    <source>
        <dbReference type="Proteomes" id="UP000001929"/>
    </source>
</evidence>
<evidence type="ECO:0000256" key="1">
    <source>
        <dbReference type="SAM" id="MobiDB-lite"/>
    </source>
</evidence>
<organism evidence="3 4">
    <name type="scientific">Rhodospirillum rubrum (strain ATCC 11170 / ATH 1.1.1 / DSM 467 / LMG 4362 / NCIMB 8255 / S1)</name>
    <dbReference type="NCBI Taxonomy" id="269796"/>
    <lineage>
        <taxon>Bacteria</taxon>
        <taxon>Pseudomonadati</taxon>
        <taxon>Pseudomonadota</taxon>
        <taxon>Alphaproteobacteria</taxon>
        <taxon>Rhodospirillales</taxon>
        <taxon>Rhodospirillaceae</taxon>
        <taxon>Rhodospirillum</taxon>
    </lineage>
</organism>
<dbReference type="GO" id="GO:0003677">
    <property type="term" value="F:DNA binding"/>
    <property type="evidence" value="ECO:0007669"/>
    <property type="project" value="InterPro"/>
</dbReference>
<evidence type="ECO:0000259" key="2">
    <source>
        <dbReference type="SMART" id="SM00530"/>
    </source>
</evidence>
<dbReference type="Gene3D" id="1.10.260.40">
    <property type="entry name" value="lambda repressor-like DNA-binding domains"/>
    <property type="match status" value="1"/>
</dbReference>
<sequence>MSNTQNSRLERTRTDLGDFLRRRRESLSPLDVGLPPGRRRRTPGLRREEVAALAGVGLSWYTWLEQGRDITVSVAFLDNVSRVLKLDETERRHLFVLAHHRPPAINGRSWCVLPPLVRRLIDDLVLRPCYVLNLRWDVIGWNRAADRLFGFEARDRAERNMLWMLFSDESLSARIVEWPLQAPQILASFRRDYAQAADDEDMIGLVTALEQRSPAFRDLWRRHDAHGRCQGRRGFLIDGIGAVAFDHSTFLIDEEKHLRLVTYAALAGEAASERFEGLLHPPVRSSSPEAAMGSLTAPAPLAEQTTSPPKAD</sequence>
<dbReference type="AlphaFoldDB" id="Q2RVC9"/>